<name>A0A9W8AH91_9FUNG</name>
<dbReference type="Proteomes" id="UP001150925">
    <property type="component" value="Unassembled WGS sequence"/>
</dbReference>
<keyword evidence="8 10" id="KW-0472">Membrane</keyword>
<comment type="caution">
    <text evidence="11">The sequence shown here is derived from an EMBL/GenBank/DDBJ whole genome shotgun (WGS) entry which is preliminary data.</text>
</comment>
<keyword evidence="9" id="KW-0325">Glycoprotein</keyword>
<dbReference type="EMBL" id="JANBPY010004175">
    <property type="protein sequence ID" value="KAJ1948909.1"/>
    <property type="molecule type" value="Genomic_DNA"/>
</dbReference>
<comment type="subcellular location">
    <subcellularLocation>
        <location evidence="1">Endoplasmic reticulum membrane</location>
        <topology evidence="1">Multi-pass membrane protein</topology>
    </subcellularLocation>
</comment>
<dbReference type="PANTHER" id="PTHR21072:SF13">
    <property type="entry name" value="GPI TRANSAMIDASE COMPONENT PIG-S"/>
    <property type="match status" value="1"/>
</dbReference>
<accession>A0A9W8AH91</accession>
<keyword evidence="7 10" id="KW-1133">Transmembrane helix</keyword>
<dbReference type="AlphaFoldDB" id="A0A9W8AH91"/>
<feature type="non-terminal residue" evidence="11">
    <location>
        <position position="360"/>
    </location>
</feature>
<evidence type="ECO:0000256" key="4">
    <source>
        <dbReference type="ARBA" id="ARBA00022502"/>
    </source>
</evidence>
<comment type="pathway">
    <text evidence="2">Glycolipid biosynthesis; glycosylphosphatidylinositol-anchor biosynthesis.</text>
</comment>
<dbReference type="GO" id="GO:0016255">
    <property type="term" value="P:attachment of GPI anchor to protein"/>
    <property type="evidence" value="ECO:0007669"/>
    <property type="project" value="InterPro"/>
</dbReference>
<keyword evidence="6" id="KW-0256">Endoplasmic reticulum</keyword>
<evidence type="ECO:0000256" key="1">
    <source>
        <dbReference type="ARBA" id="ARBA00004477"/>
    </source>
</evidence>
<keyword evidence="12" id="KW-1185">Reference proteome</keyword>
<protein>
    <submittedName>
        <fullName evidence="11">GPI transamidase component</fullName>
    </submittedName>
</protein>
<evidence type="ECO:0000313" key="11">
    <source>
        <dbReference type="EMBL" id="KAJ1948909.1"/>
    </source>
</evidence>
<sequence>MLLPGYEQHIVYQRRLVLASVCAVIFLGLPLWWKATAVYRADLPVDRIESWATEKNILHYPVDVLLWVTDGATVEVDDGMDWSQMMTKGLRKQLTAQRPYLVSNQKEQGQPDKVTAPKSNGFQAWLEPQVTIVSKRPERIPESSLVVHVTHEPEPTNAPWVRIAADGVVTLGVHKSSATSSLQQAESLVGKLLTWQEQHLNELVTITDSGTPEVQHQLRRTVKHASSYQLTFSLLQGDASQGTWDWTIEEALHQLVQPLLRELSPLFNFTIDSQTQYYSPLQTEPESQVGADGTISYTISTQSLPYIVNSQDWNLDSTETSHPLLNFVLYVPSASQTPLKLLTSKGAAAPYNAFLVPRWG</sequence>
<evidence type="ECO:0000256" key="2">
    <source>
        <dbReference type="ARBA" id="ARBA00004687"/>
    </source>
</evidence>
<proteinExistence type="inferred from homology"/>
<feature type="transmembrane region" description="Helical" evidence="10">
    <location>
        <begin position="16"/>
        <end position="33"/>
    </location>
</feature>
<evidence type="ECO:0000256" key="7">
    <source>
        <dbReference type="ARBA" id="ARBA00022989"/>
    </source>
</evidence>
<comment type="similarity">
    <text evidence="3">Belongs to the PIGS family.</text>
</comment>
<evidence type="ECO:0000256" key="6">
    <source>
        <dbReference type="ARBA" id="ARBA00022824"/>
    </source>
</evidence>
<keyword evidence="5 10" id="KW-0812">Transmembrane</keyword>
<evidence type="ECO:0000256" key="10">
    <source>
        <dbReference type="SAM" id="Phobius"/>
    </source>
</evidence>
<keyword evidence="4" id="KW-0337">GPI-anchor biosynthesis</keyword>
<dbReference type="OrthoDB" id="28748at2759"/>
<dbReference type="Pfam" id="PF10510">
    <property type="entry name" value="PIG-S"/>
    <property type="match status" value="1"/>
</dbReference>
<dbReference type="PANTHER" id="PTHR21072">
    <property type="entry name" value="GPI TRANSAMIDASE COMPONENT PIG-S"/>
    <property type="match status" value="1"/>
</dbReference>
<evidence type="ECO:0000256" key="9">
    <source>
        <dbReference type="ARBA" id="ARBA00023180"/>
    </source>
</evidence>
<evidence type="ECO:0000256" key="5">
    <source>
        <dbReference type="ARBA" id="ARBA00022692"/>
    </source>
</evidence>
<dbReference type="GO" id="GO:0006506">
    <property type="term" value="P:GPI anchor biosynthetic process"/>
    <property type="evidence" value="ECO:0007669"/>
    <property type="project" value="UniProtKB-KW"/>
</dbReference>
<gene>
    <name evidence="11" type="primary">GPI17</name>
    <name evidence="11" type="ORF">IWQ62_006823</name>
</gene>
<dbReference type="GO" id="GO:0042765">
    <property type="term" value="C:GPI-anchor transamidase complex"/>
    <property type="evidence" value="ECO:0007669"/>
    <property type="project" value="InterPro"/>
</dbReference>
<dbReference type="InterPro" id="IPR019540">
    <property type="entry name" value="PtdIno-glycan_biosynth_class_S"/>
</dbReference>
<reference evidence="11" key="1">
    <citation type="submission" date="2022-07" db="EMBL/GenBank/DDBJ databases">
        <title>Phylogenomic reconstructions and comparative analyses of Kickxellomycotina fungi.</title>
        <authorList>
            <person name="Reynolds N.K."/>
            <person name="Stajich J.E."/>
            <person name="Barry K."/>
            <person name="Grigoriev I.V."/>
            <person name="Crous P."/>
            <person name="Smith M.E."/>
        </authorList>
    </citation>
    <scope>NUCLEOTIDE SEQUENCE</scope>
    <source>
        <strain evidence="11">RSA 1196</strain>
    </source>
</reference>
<evidence type="ECO:0000256" key="3">
    <source>
        <dbReference type="ARBA" id="ARBA00005316"/>
    </source>
</evidence>
<evidence type="ECO:0000256" key="8">
    <source>
        <dbReference type="ARBA" id="ARBA00023136"/>
    </source>
</evidence>
<evidence type="ECO:0000313" key="12">
    <source>
        <dbReference type="Proteomes" id="UP001150925"/>
    </source>
</evidence>
<organism evidence="11 12">
    <name type="scientific">Dispira parvispora</name>
    <dbReference type="NCBI Taxonomy" id="1520584"/>
    <lineage>
        <taxon>Eukaryota</taxon>
        <taxon>Fungi</taxon>
        <taxon>Fungi incertae sedis</taxon>
        <taxon>Zoopagomycota</taxon>
        <taxon>Kickxellomycotina</taxon>
        <taxon>Dimargaritomycetes</taxon>
        <taxon>Dimargaritales</taxon>
        <taxon>Dimargaritaceae</taxon>
        <taxon>Dispira</taxon>
    </lineage>
</organism>